<keyword evidence="3 6" id="KW-0812">Transmembrane</keyword>
<evidence type="ECO:0000313" key="8">
    <source>
        <dbReference type="Proteomes" id="UP000317158"/>
    </source>
</evidence>
<accession>A0A520KST8</accession>
<dbReference type="Pfam" id="PF03706">
    <property type="entry name" value="LPG_synthase_TM"/>
    <property type="match status" value="1"/>
</dbReference>
<dbReference type="PANTHER" id="PTHR37693">
    <property type="entry name" value="PHOSPHATIDYLGLYCEROL LYSYLTRANSFERASE"/>
    <property type="match status" value="1"/>
</dbReference>
<dbReference type="GO" id="GO:0005886">
    <property type="term" value="C:plasma membrane"/>
    <property type="evidence" value="ECO:0007669"/>
    <property type="project" value="UniProtKB-SubCell"/>
</dbReference>
<feature type="transmembrane region" description="Helical" evidence="6">
    <location>
        <begin position="7"/>
        <end position="28"/>
    </location>
</feature>
<evidence type="ECO:0000256" key="5">
    <source>
        <dbReference type="ARBA" id="ARBA00023136"/>
    </source>
</evidence>
<dbReference type="NCBIfam" id="TIGR00374">
    <property type="entry name" value="flippase-like domain"/>
    <property type="match status" value="1"/>
</dbReference>
<feature type="transmembrane region" description="Helical" evidence="6">
    <location>
        <begin position="252"/>
        <end position="272"/>
    </location>
</feature>
<keyword evidence="4 6" id="KW-1133">Transmembrane helix</keyword>
<comment type="caution">
    <text evidence="7">The sequence shown here is derived from an EMBL/GenBank/DDBJ whole genome shotgun (WGS) entry which is preliminary data.</text>
</comment>
<feature type="transmembrane region" description="Helical" evidence="6">
    <location>
        <begin position="127"/>
        <end position="148"/>
    </location>
</feature>
<keyword evidence="5 6" id="KW-0472">Membrane</keyword>
<evidence type="ECO:0000256" key="3">
    <source>
        <dbReference type="ARBA" id="ARBA00022692"/>
    </source>
</evidence>
<protein>
    <submittedName>
        <fullName evidence="7">Flippase-like domain-containing protein</fullName>
    </submittedName>
</protein>
<dbReference type="PANTHER" id="PTHR37693:SF1">
    <property type="entry name" value="INTEGRAL MEMBRANE PROTEIN"/>
    <property type="match status" value="1"/>
</dbReference>
<comment type="subcellular location">
    <subcellularLocation>
        <location evidence="1">Cell membrane</location>
        <topology evidence="1">Multi-pass membrane protein</topology>
    </subcellularLocation>
</comment>
<evidence type="ECO:0000313" key="7">
    <source>
        <dbReference type="EMBL" id="RZN64954.1"/>
    </source>
</evidence>
<keyword evidence="2" id="KW-1003">Cell membrane</keyword>
<dbReference type="Proteomes" id="UP000317158">
    <property type="component" value="Unassembled WGS sequence"/>
</dbReference>
<feature type="transmembrane region" description="Helical" evidence="6">
    <location>
        <begin position="284"/>
        <end position="303"/>
    </location>
</feature>
<gene>
    <name evidence="7" type="ORF">EF806_02620</name>
</gene>
<dbReference type="EMBL" id="RXIF01000004">
    <property type="protein sequence ID" value="RZN64954.1"/>
    <property type="molecule type" value="Genomic_DNA"/>
</dbReference>
<evidence type="ECO:0000256" key="4">
    <source>
        <dbReference type="ARBA" id="ARBA00022989"/>
    </source>
</evidence>
<reference evidence="7 8" key="1">
    <citation type="journal article" date="2019" name="Nat. Microbiol.">
        <title>Wide diversity of methane and short-chain alkane metabolisms in uncultured archaea.</title>
        <authorList>
            <person name="Borrel G."/>
            <person name="Adam P.S."/>
            <person name="McKay L.J."/>
            <person name="Chen L.X."/>
            <person name="Sierra-Garcia I.N."/>
            <person name="Sieber C.M."/>
            <person name="Letourneur Q."/>
            <person name="Ghozlane A."/>
            <person name="Andersen G.L."/>
            <person name="Li W.J."/>
            <person name="Hallam S.J."/>
            <person name="Muyzer G."/>
            <person name="de Oliveira V.M."/>
            <person name="Inskeep W.P."/>
            <person name="Banfield J.F."/>
            <person name="Gribaldo S."/>
        </authorList>
    </citation>
    <scope>NUCLEOTIDE SEQUENCE [LARGE SCALE GENOMIC DNA]</scope>
    <source>
        <strain evidence="7">NM1a</strain>
    </source>
</reference>
<evidence type="ECO:0000256" key="2">
    <source>
        <dbReference type="ARBA" id="ARBA00022475"/>
    </source>
</evidence>
<feature type="transmembrane region" description="Helical" evidence="6">
    <location>
        <begin position="154"/>
        <end position="176"/>
    </location>
</feature>
<dbReference type="AlphaFoldDB" id="A0A520KST8"/>
<proteinExistence type="predicted"/>
<dbReference type="InterPro" id="IPR022791">
    <property type="entry name" value="L-PG_synthase/AglD"/>
</dbReference>
<organism evidence="7 8">
    <name type="scientific">Methanoliparum thermophilum</name>
    <dbReference type="NCBI Taxonomy" id="2491083"/>
    <lineage>
        <taxon>Archaea</taxon>
        <taxon>Methanobacteriati</taxon>
        <taxon>Methanobacteriota</taxon>
        <taxon>Candidatus Methanoliparia</taxon>
        <taxon>Candidatus Methanoliparales</taxon>
        <taxon>Candidatus Methanoliparaceae</taxon>
        <taxon>Candidatus Methanoliparum</taxon>
    </lineage>
</organism>
<feature type="transmembrane region" description="Helical" evidence="6">
    <location>
        <begin position="220"/>
        <end position="246"/>
    </location>
</feature>
<evidence type="ECO:0000256" key="6">
    <source>
        <dbReference type="SAM" id="Phobius"/>
    </source>
</evidence>
<evidence type="ECO:0000256" key="1">
    <source>
        <dbReference type="ARBA" id="ARBA00004651"/>
    </source>
</evidence>
<feature type="transmembrane region" description="Helical" evidence="6">
    <location>
        <begin position="40"/>
        <end position="58"/>
    </location>
</feature>
<name>A0A520KST8_METT2</name>
<sequence>MKRRSKIFLISSVGISILTTLLLLFLTINEETILSLKQIRLEYLFLTLIIQIFNWFLWGLRIKFLCKSVDKETDLSITDSFTTVLSSLFFATITPSSMGGEPIRIYMLNKKGFSIGDSTAVIIGERILDMIFFISAFLIAIFLLKNVVNRDVLIAAFIFIGFIIVLALIAIVYGMIKPNSIKRLINRFVKSEKILNKVDSEVTNFHEALWKFTKNDRINIIYAALLTFLIKMIDYFLPVIILLGLGIDVKDILLLCFAAQAIVYVITAIPITPGSSGITEISMAYLYNIFLNSPIIGVFVLIFRSLTYYFTMIIGALINFKNIHDYIIKDIL</sequence>